<evidence type="ECO:0000256" key="5">
    <source>
        <dbReference type="ARBA" id="ARBA00023002"/>
    </source>
</evidence>
<proteinExistence type="inferred from homology"/>
<dbReference type="InterPro" id="IPR006091">
    <property type="entry name" value="Acyl-CoA_Oxase/DH_mid-dom"/>
</dbReference>
<dbReference type="GO" id="GO:0005737">
    <property type="term" value="C:cytoplasm"/>
    <property type="evidence" value="ECO:0007669"/>
    <property type="project" value="TreeGrafter"/>
</dbReference>
<dbReference type="FunFam" id="2.40.110.10:FF:000014">
    <property type="entry name" value="Probable acyl-CoA dehydrogenase"/>
    <property type="match status" value="1"/>
</dbReference>
<keyword evidence="3 6" id="KW-0285">Flavoprotein</keyword>
<evidence type="ECO:0000256" key="6">
    <source>
        <dbReference type="RuleBase" id="RU362125"/>
    </source>
</evidence>
<dbReference type="Proteomes" id="UP000521676">
    <property type="component" value="Unassembled WGS sequence"/>
</dbReference>
<keyword evidence="4 6" id="KW-0274">FAD</keyword>
<dbReference type="AlphaFoldDB" id="A0A8T7MA98"/>
<evidence type="ECO:0000259" key="8">
    <source>
        <dbReference type="Pfam" id="PF02770"/>
    </source>
</evidence>
<reference evidence="10 12" key="1">
    <citation type="submission" date="2020-06" db="EMBL/GenBank/DDBJ databases">
        <title>Anoxygenic phototrophic Chloroflexota member uses a Type I reaction center.</title>
        <authorList>
            <person name="Tsuji J.M."/>
            <person name="Shaw N.A."/>
            <person name="Nagashima S."/>
            <person name="Venkiteswaran J."/>
            <person name="Schiff S.L."/>
            <person name="Hanada S."/>
            <person name="Tank M."/>
            <person name="Neufeld J.D."/>
        </authorList>
    </citation>
    <scope>NUCLEOTIDE SEQUENCE [LARGE SCALE GENOMIC DNA]</scope>
    <source>
        <strain evidence="10">L227-S17</strain>
    </source>
</reference>
<reference evidence="11" key="2">
    <citation type="journal article" date="2024" name="Nature">
        <title>Anoxygenic phototroph of the Chloroflexota uses a type I reaction centre.</title>
        <authorList>
            <person name="Tsuji J.M."/>
            <person name="Shaw N.A."/>
            <person name="Nagashima S."/>
            <person name="Venkiteswaran J.J."/>
            <person name="Schiff S.L."/>
            <person name="Watanabe T."/>
            <person name="Fukui M."/>
            <person name="Hanada S."/>
            <person name="Tank M."/>
            <person name="Neufeld J.D."/>
        </authorList>
    </citation>
    <scope>NUCLEOTIDE SEQUENCE</scope>
    <source>
        <strain evidence="11">L227-S17</strain>
    </source>
</reference>
<dbReference type="EMBL" id="CP128400">
    <property type="protein sequence ID" value="WJW68913.1"/>
    <property type="molecule type" value="Genomic_DNA"/>
</dbReference>
<comment type="cofactor">
    <cofactor evidence="1 6">
        <name>FAD</name>
        <dbReference type="ChEBI" id="CHEBI:57692"/>
    </cofactor>
</comment>
<feature type="domain" description="Acyl-CoA dehydrogenase/oxidase C-terminal" evidence="7">
    <location>
        <begin position="233"/>
        <end position="366"/>
    </location>
</feature>
<dbReference type="InterPro" id="IPR050741">
    <property type="entry name" value="Acyl-CoA_dehydrogenase"/>
</dbReference>
<keyword evidence="5 6" id="KW-0560">Oxidoreductase</keyword>
<dbReference type="GO" id="GO:0050660">
    <property type="term" value="F:flavin adenine dinucleotide binding"/>
    <property type="evidence" value="ECO:0007669"/>
    <property type="project" value="InterPro"/>
</dbReference>
<dbReference type="InterPro" id="IPR046373">
    <property type="entry name" value="Acyl-CoA_Oxase/DH_mid-dom_sf"/>
</dbReference>
<name>A0A8T7MA98_9CHLR</name>
<dbReference type="GO" id="GO:0033539">
    <property type="term" value="P:fatty acid beta-oxidation using acyl-CoA dehydrogenase"/>
    <property type="evidence" value="ECO:0007669"/>
    <property type="project" value="TreeGrafter"/>
</dbReference>
<dbReference type="InterPro" id="IPR036250">
    <property type="entry name" value="AcylCo_DH-like_C"/>
</dbReference>
<dbReference type="GO" id="GO:0003995">
    <property type="term" value="F:acyl-CoA dehydrogenase activity"/>
    <property type="evidence" value="ECO:0007669"/>
    <property type="project" value="TreeGrafter"/>
</dbReference>
<dbReference type="InterPro" id="IPR037069">
    <property type="entry name" value="AcylCoA_DH/ox_N_sf"/>
</dbReference>
<sequence length="388" mass="43074">MNYSFKLSDEQKAIREGVRDSCARYPDTYWREVDERRGYPEAFVTELTKAGWLAALIPEEYGGAGLGITEASIILEEINHCGGNSGACHAQMYIMGTLLRHGNPEQKQRYLPGIASGDLRLQAFGVTEPDAGSETTRISTTAVRKGDRYIINGQKIWTSRVQHSDLMLLLARTTPYDQLKDKTKGLSVFLVDLRKAGDALEVRPILNMVNHETNQVFINNLEVPAENLIGEEGMGFRYIIDGWNAERILIAAECIGDGHWFIERAAKYTSDRIVFGKPIGANQGVQFPLARAYAAVEAADLMRYKAAALFDSGEKCGAEANMAKLLASEASWDAANACLNAHGGYGFACEYDIERKFRETRLYQVAPINNNLVLAYIGQHVLNMPKSY</sequence>
<dbReference type="SUPFAM" id="SSF47203">
    <property type="entry name" value="Acyl-CoA dehydrogenase C-terminal domain-like"/>
    <property type="match status" value="1"/>
</dbReference>
<dbReference type="Gene3D" id="2.40.110.10">
    <property type="entry name" value="Butyryl-CoA Dehydrogenase, subunit A, domain 2"/>
    <property type="match status" value="1"/>
</dbReference>
<dbReference type="Gene3D" id="1.10.540.10">
    <property type="entry name" value="Acyl-CoA dehydrogenase/oxidase, N-terminal domain"/>
    <property type="match status" value="1"/>
</dbReference>
<dbReference type="InterPro" id="IPR013786">
    <property type="entry name" value="AcylCoA_DH/ox_N"/>
</dbReference>
<dbReference type="FunFam" id="1.10.540.10:FF:000013">
    <property type="entry name" value="Acyl-CoA dehydrogenase"/>
    <property type="match status" value="1"/>
</dbReference>
<protein>
    <submittedName>
        <fullName evidence="10">Acyl-CoA/acyl-ACP dehydrogenase</fullName>
    </submittedName>
</protein>
<dbReference type="EMBL" id="JACATZ010000003">
    <property type="protein sequence ID" value="NWJ48984.1"/>
    <property type="molecule type" value="Genomic_DNA"/>
</dbReference>
<dbReference type="Pfam" id="PF02770">
    <property type="entry name" value="Acyl-CoA_dh_M"/>
    <property type="match status" value="1"/>
</dbReference>
<dbReference type="SUPFAM" id="SSF56645">
    <property type="entry name" value="Acyl-CoA dehydrogenase NM domain-like"/>
    <property type="match status" value="1"/>
</dbReference>
<evidence type="ECO:0000259" key="7">
    <source>
        <dbReference type="Pfam" id="PF00441"/>
    </source>
</evidence>
<dbReference type="PANTHER" id="PTHR48083:SF1">
    <property type="entry name" value="DEHYDROGENASE, PUTATIVE (AFU_ORTHOLOGUE AFUA_7G06510)-RELATED"/>
    <property type="match status" value="1"/>
</dbReference>
<dbReference type="Pfam" id="PF02771">
    <property type="entry name" value="Acyl-CoA_dh_N"/>
    <property type="match status" value="1"/>
</dbReference>
<feature type="domain" description="Acyl-CoA oxidase/dehydrogenase middle" evidence="8">
    <location>
        <begin position="123"/>
        <end position="216"/>
    </location>
</feature>
<dbReference type="FunFam" id="1.20.140.10:FF:000012">
    <property type="entry name" value="Acyl-CoA dehydrogenase fadE12"/>
    <property type="match status" value="1"/>
</dbReference>
<evidence type="ECO:0000313" key="13">
    <source>
        <dbReference type="Proteomes" id="UP001431572"/>
    </source>
</evidence>
<evidence type="ECO:0000259" key="9">
    <source>
        <dbReference type="Pfam" id="PF02771"/>
    </source>
</evidence>
<evidence type="ECO:0000313" key="12">
    <source>
        <dbReference type="Proteomes" id="UP000521676"/>
    </source>
</evidence>
<dbReference type="InterPro" id="IPR009075">
    <property type="entry name" value="AcylCo_DH/oxidase_C"/>
</dbReference>
<evidence type="ECO:0000313" key="10">
    <source>
        <dbReference type="EMBL" id="NWJ48984.1"/>
    </source>
</evidence>
<dbReference type="Pfam" id="PF00441">
    <property type="entry name" value="Acyl-CoA_dh_1"/>
    <property type="match status" value="1"/>
</dbReference>
<keyword evidence="13" id="KW-1185">Reference proteome</keyword>
<dbReference type="Proteomes" id="UP001431572">
    <property type="component" value="Chromosome 2"/>
</dbReference>
<dbReference type="PIRSF" id="PIRSF016578">
    <property type="entry name" value="HsaA"/>
    <property type="match status" value="1"/>
</dbReference>
<dbReference type="RefSeq" id="WP_341470818.1">
    <property type="nucleotide sequence ID" value="NZ_CP128400.1"/>
</dbReference>
<evidence type="ECO:0000256" key="4">
    <source>
        <dbReference type="ARBA" id="ARBA00022827"/>
    </source>
</evidence>
<evidence type="ECO:0000256" key="2">
    <source>
        <dbReference type="ARBA" id="ARBA00009347"/>
    </source>
</evidence>
<dbReference type="Gene3D" id="1.20.140.10">
    <property type="entry name" value="Butyryl-CoA Dehydrogenase, subunit A, domain 3"/>
    <property type="match status" value="1"/>
</dbReference>
<dbReference type="InterPro" id="IPR009100">
    <property type="entry name" value="AcylCoA_DH/oxidase_NM_dom_sf"/>
</dbReference>
<evidence type="ECO:0000313" key="11">
    <source>
        <dbReference type="EMBL" id="WJW68913.1"/>
    </source>
</evidence>
<evidence type="ECO:0000256" key="1">
    <source>
        <dbReference type="ARBA" id="ARBA00001974"/>
    </source>
</evidence>
<evidence type="ECO:0000256" key="3">
    <source>
        <dbReference type="ARBA" id="ARBA00022630"/>
    </source>
</evidence>
<gene>
    <name evidence="10" type="ORF">HXX08_24245</name>
    <name evidence="11" type="ORF">OZ401_004535</name>
</gene>
<feature type="domain" description="Acyl-CoA dehydrogenase/oxidase N-terminal" evidence="9">
    <location>
        <begin position="8"/>
        <end position="118"/>
    </location>
</feature>
<comment type="similarity">
    <text evidence="2 6">Belongs to the acyl-CoA dehydrogenase family.</text>
</comment>
<organism evidence="10 12">
    <name type="scientific">Candidatus Chlorohelix allophototropha</name>
    <dbReference type="NCBI Taxonomy" id="3003348"/>
    <lineage>
        <taxon>Bacteria</taxon>
        <taxon>Bacillati</taxon>
        <taxon>Chloroflexota</taxon>
        <taxon>Chloroflexia</taxon>
        <taxon>Candidatus Chloroheliales</taxon>
        <taxon>Candidatus Chloroheliaceae</taxon>
        <taxon>Candidatus Chlorohelix</taxon>
    </lineage>
</organism>
<dbReference type="PANTHER" id="PTHR48083">
    <property type="entry name" value="MEDIUM-CHAIN SPECIFIC ACYL-COA DEHYDROGENASE, MITOCHONDRIAL-RELATED"/>
    <property type="match status" value="1"/>
</dbReference>
<accession>A0A8T7MA98</accession>